<protein>
    <submittedName>
        <fullName evidence="2">Accessory Sec system S-layer assembly protein</fullName>
    </submittedName>
</protein>
<evidence type="ECO:0000313" key="3">
    <source>
        <dbReference type="Proteomes" id="UP000318138"/>
    </source>
</evidence>
<evidence type="ECO:0000256" key="1">
    <source>
        <dbReference type="SAM" id="MobiDB-lite"/>
    </source>
</evidence>
<name>A0A859FJ13_9BACI</name>
<feature type="compositionally biased region" description="Polar residues" evidence="1">
    <location>
        <begin position="18"/>
        <end position="30"/>
    </location>
</feature>
<feature type="region of interest" description="Disordered" evidence="1">
    <location>
        <begin position="1"/>
        <end position="43"/>
    </location>
</feature>
<sequence length="304" mass="34354">MLPFFNKKNKEKLEMEGQESTVSSNDILQTSDEEASNEKVEPTLSIHPSWNLPEEDMYSFRFLNNECPALEPNQLSLYGINVAKDDKENYVFHAFVRHSVNRPIALSETTIVLLDKDEKIVGRKVVDLSELGELPAHSSRPWRFTFTAKDLFIDEVPAKGWTLAFQLKPSSRKHSLELTSTWKKSLATTEQKKLEEIVNKIEPPKPGEVNFLGLKAQLVEQTGELHVTLLVRNGGEKAINLEQIPLQVEDAAGDIVATGGFKLNPKLEVKANTSTPWNFVFPASMITKENPDLSRWKAYPPKKK</sequence>
<dbReference type="InterPro" id="IPR030911">
    <property type="entry name" value="Sec_acc_SLAP"/>
</dbReference>
<dbReference type="AlphaFoldDB" id="A0A859FJ13"/>
<dbReference type="NCBIfam" id="TIGR04399">
    <property type="entry name" value="acc_Sec_SLAP"/>
    <property type="match status" value="1"/>
</dbReference>
<proteinExistence type="predicted"/>
<organism evidence="2 3">
    <name type="scientific">Paenalkalicoccus suaedae</name>
    <dbReference type="NCBI Taxonomy" id="2592382"/>
    <lineage>
        <taxon>Bacteria</taxon>
        <taxon>Bacillati</taxon>
        <taxon>Bacillota</taxon>
        <taxon>Bacilli</taxon>
        <taxon>Bacillales</taxon>
        <taxon>Bacillaceae</taxon>
        <taxon>Paenalkalicoccus</taxon>
    </lineage>
</organism>
<dbReference type="EMBL" id="CP041372">
    <property type="protein sequence ID" value="QKS72386.1"/>
    <property type="molecule type" value="Genomic_DNA"/>
</dbReference>
<gene>
    <name evidence="2" type="ORF">FLK61_37810</name>
</gene>
<dbReference type="KEGG" id="psua:FLK61_37810"/>
<dbReference type="InterPro" id="IPR030910">
    <property type="entry name" value="SLAP_dom"/>
</dbReference>
<evidence type="ECO:0000313" key="2">
    <source>
        <dbReference type="EMBL" id="QKS72386.1"/>
    </source>
</evidence>
<reference evidence="3" key="1">
    <citation type="submission" date="2019-07" db="EMBL/GenBank/DDBJ databases">
        <title>Bacillus alkalisoli sp. nov. isolated from saline soil.</title>
        <authorList>
            <person name="Sun J.-Q."/>
            <person name="Xu L."/>
        </authorList>
    </citation>
    <scope>NUCLEOTIDE SEQUENCE [LARGE SCALE GENOMIC DNA]</scope>
    <source>
        <strain evidence="3">M4U3P1</strain>
    </source>
</reference>
<dbReference type="Proteomes" id="UP000318138">
    <property type="component" value="Chromosome"/>
</dbReference>
<keyword evidence="3" id="KW-1185">Reference proteome</keyword>
<dbReference type="RefSeq" id="WP_176010365.1">
    <property type="nucleotide sequence ID" value="NZ_CP041372.2"/>
</dbReference>
<dbReference type="NCBIfam" id="TIGR04398">
    <property type="entry name" value="SLAP_DUP"/>
    <property type="match status" value="2"/>
</dbReference>
<accession>A0A859FJ13</accession>